<feature type="non-terminal residue" evidence="2">
    <location>
        <position position="22"/>
    </location>
</feature>
<evidence type="ECO:0000256" key="1">
    <source>
        <dbReference type="SAM" id="MobiDB-lite"/>
    </source>
</evidence>
<dbReference type="EMBL" id="UINC01060424">
    <property type="protein sequence ID" value="SVB84913.1"/>
    <property type="molecule type" value="Genomic_DNA"/>
</dbReference>
<accession>A0A382HDS5</accession>
<sequence>MKISFSTGQGPKGIIFDTEQIS</sequence>
<name>A0A382HDS5_9ZZZZ</name>
<proteinExistence type="predicted"/>
<protein>
    <submittedName>
        <fullName evidence="2">Uncharacterized protein</fullName>
    </submittedName>
</protein>
<reference evidence="2" key="1">
    <citation type="submission" date="2018-05" db="EMBL/GenBank/DDBJ databases">
        <authorList>
            <person name="Lanie J.A."/>
            <person name="Ng W.-L."/>
            <person name="Kazmierczak K.M."/>
            <person name="Andrzejewski T.M."/>
            <person name="Davidsen T.M."/>
            <person name="Wayne K.J."/>
            <person name="Tettelin H."/>
            <person name="Glass J.I."/>
            <person name="Rusch D."/>
            <person name="Podicherti R."/>
            <person name="Tsui H.-C.T."/>
            <person name="Winkler M.E."/>
        </authorList>
    </citation>
    <scope>NUCLEOTIDE SEQUENCE</scope>
</reference>
<gene>
    <name evidence="2" type="ORF">METZ01_LOCUS237767</name>
</gene>
<dbReference type="AlphaFoldDB" id="A0A382HDS5"/>
<organism evidence="2">
    <name type="scientific">marine metagenome</name>
    <dbReference type="NCBI Taxonomy" id="408172"/>
    <lineage>
        <taxon>unclassified sequences</taxon>
        <taxon>metagenomes</taxon>
        <taxon>ecological metagenomes</taxon>
    </lineage>
</organism>
<feature type="region of interest" description="Disordered" evidence="1">
    <location>
        <begin position="1"/>
        <end position="22"/>
    </location>
</feature>
<evidence type="ECO:0000313" key="2">
    <source>
        <dbReference type="EMBL" id="SVB84913.1"/>
    </source>
</evidence>